<gene>
    <name evidence="3" type="ORF">NEE01_20800</name>
</gene>
<feature type="domain" description="Cell wall hydrolase SleB" evidence="2">
    <location>
        <begin position="113"/>
        <end position="215"/>
    </location>
</feature>
<comment type="caution">
    <text evidence="3">The sequence shown here is derived from an EMBL/GenBank/DDBJ whole genome shotgun (WGS) entry which is preliminary data.</text>
</comment>
<proteinExistence type="predicted"/>
<evidence type="ECO:0000259" key="2">
    <source>
        <dbReference type="Pfam" id="PF07486"/>
    </source>
</evidence>
<dbReference type="GO" id="GO:0016787">
    <property type="term" value="F:hydrolase activity"/>
    <property type="evidence" value="ECO:0007669"/>
    <property type="project" value="UniProtKB-KW"/>
</dbReference>
<dbReference type="EMBL" id="JANFAV010000020">
    <property type="protein sequence ID" value="MCW6537225.1"/>
    <property type="molecule type" value="Genomic_DNA"/>
</dbReference>
<accession>A0AA41ZAZ0</accession>
<dbReference type="Gene3D" id="1.10.10.2520">
    <property type="entry name" value="Cell wall hydrolase SleB, domain 1"/>
    <property type="match status" value="1"/>
</dbReference>
<feature type="signal peptide" evidence="1">
    <location>
        <begin position="1"/>
        <end position="21"/>
    </location>
</feature>
<dbReference type="InterPro" id="IPR042047">
    <property type="entry name" value="SleB_dom1"/>
</dbReference>
<evidence type="ECO:0000256" key="1">
    <source>
        <dbReference type="SAM" id="SignalP"/>
    </source>
</evidence>
<dbReference type="Proteomes" id="UP001165565">
    <property type="component" value="Unassembled WGS sequence"/>
</dbReference>
<reference evidence="3" key="1">
    <citation type="submission" date="2022-06" db="EMBL/GenBank/DDBJ databases">
        <title>Sphingomonas sp. nov. isolated from rhizosphere soil of tomato.</title>
        <authorList>
            <person name="Dong H."/>
            <person name="Gao R."/>
        </authorList>
    </citation>
    <scope>NUCLEOTIDE SEQUENCE</scope>
    <source>
        <strain evidence="3">MMSM24</strain>
    </source>
</reference>
<keyword evidence="1" id="KW-0732">Signal</keyword>
<organism evidence="3 4">
    <name type="scientific">Sphingomonas lycopersici</name>
    <dbReference type="NCBI Taxonomy" id="2951807"/>
    <lineage>
        <taxon>Bacteria</taxon>
        <taxon>Pseudomonadati</taxon>
        <taxon>Pseudomonadota</taxon>
        <taxon>Alphaproteobacteria</taxon>
        <taxon>Sphingomonadales</taxon>
        <taxon>Sphingomonadaceae</taxon>
        <taxon>Sphingomonas</taxon>
    </lineage>
</organism>
<dbReference type="RefSeq" id="WP_179512939.1">
    <property type="nucleotide sequence ID" value="NZ_JANFAU010000007.1"/>
</dbReference>
<evidence type="ECO:0000313" key="3">
    <source>
        <dbReference type="EMBL" id="MCW6537225.1"/>
    </source>
</evidence>
<feature type="chain" id="PRO_5041219740" evidence="1">
    <location>
        <begin position="22"/>
        <end position="216"/>
    </location>
</feature>
<keyword evidence="3" id="KW-0378">Hydrolase</keyword>
<evidence type="ECO:0000313" key="4">
    <source>
        <dbReference type="Proteomes" id="UP001165565"/>
    </source>
</evidence>
<dbReference type="AlphaFoldDB" id="A0AA41ZAZ0"/>
<name>A0AA41ZAZ0_9SPHN</name>
<dbReference type="InterPro" id="IPR011105">
    <property type="entry name" value="Cell_wall_hydrolase_SleB"/>
</dbReference>
<protein>
    <submittedName>
        <fullName evidence="3">Cell wall hydrolase</fullName>
    </submittedName>
</protein>
<dbReference type="Pfam" id="PF07486">
    <property type="entry name" value="Hydrolase_2"/>
    <property type="match status" value="1"/>
</dbReference>
<sequence length="216" mass="22383">MSFFSKAAAAAVATLSIIGLAAQSSAGLAAEVAPIALATIQPAAAPQVQAYIPAPVVTTPTPAPAPAVADETQPGDAIAYPTLAAAVAAQQTRGEIDEDMRCLAGAIYYESKGEPLAGQLAVAEVILNRADSGRFGDTICDVVKQPGQFSFVRGGRVPAVDPSRPAWRTALAVAKVALNDAWESNADDALYFHARRAAPGWGRTRVATIGNHIFYR</sequence>
<keyword evidence="4" id="KW-1185">Reference proteome</keyword>